<comment type="caution">
    <text evidence="2">The sequence shown here is derived from an EMBL/GenBank/DDBJ whole genome shotgun (WGS) entry which is preliminary data.</text>
</comment>
<dbReference type="AlphaFoldDB" id="A0A4Y2SR99"/>
<reference evidence="2 3" key="1">
    <citation type="journal article" date="2019" name="Sci. Rep.">
        <title>Orb-weaving spider Araneus ventricosus genome elucidates the spidroin gene catalogue.</title>
        <authorList>
            <person name="Kono N."/>
            <person name="Nakamura H."/>
            <person name="Ohtoshi R."/>
            <person name="Moran D.A.P."/>
            <person name="Shinohara A."/>
            <person name="Yoshida Y."/>
            <person name="Fujiwara M."/>
            <person name="Mori M."/>
            <person name="Tomita M."/>
            <person name="Arakawa K."/>
        </authorList>
    </citation>
    <scope>NUCLEOTIDE SEQUENCE [LARGE SCALE GENOMIC DNA]</scope>
</reference>
<evidence type="ECO:0000313" key="2">
    <source>
        <dbReference type="EMBL" id="GBN90878.1"/>
    </source>
</evidence>
<keyword evidence="3" id="KW-1185">Reference proteome</keyword>
<feature type="region of interest" description="Disordered" evidence="1">
    <location>
        <begin position="47"/>
        <end position="81"/>
    </location>
</feature>
<evidence type="ECO:0000313" key="3">
    <source>
        <dbReference type="Proteomes" id="UP000499080"/>
    </source>
</evidence>
<protein>
    <submittedName>
        <fullName evidence="2">Uncharacterized protein</fullName>
    </submittedName>
</protein>
<accession>A0A4Y2SR99</accession>
<dbReference type="Proteomes" id="UP000499080">
    <property type="component" value="Unassembled WGS sequence"/>
</dbReference>
<dbReference type="EMBL" id="BGPR01023590">
    <property type="protein sequence ID" value="GBN90878.1"/>
    <property type="molecule type" value="Genomic_DNA"/>
</dbReference>
<organism evidence="2 3">
    <name type="scientific">Araneus ventricosus</name>
    <name type="common">Orbweaver spider</name>
    <name type="synonym">Epeira ventricosa</name>
    <dbReference type="NCBI Taxonomy" id="182803"/>
    <lineage>
        <taxon>Eukaryota</taxon>
        <taxon>Metazoa</taxon>
        <taxon>Ecdysozoa</taxon>
        <taxon>Arthropoda</taxon>
        <taxon>Chelicerata</taxon>
        <taxon>Arachnida</taxon>
        <taxon>Araneae</taxon>
        <taxon>Araneomorphae</taxon>
        <taxon>Entelegynae</taxon>
        <taxon>Araneoidea</taxon>
        <taxon>Araneidae</taxon>
        <taxon>Araneus</taxon>
    </lineage>
</organism>
<evidence type="ECO:0000256" key="1">
    <source>
        <dbReference type="SAM" id="MobiDB-lite"/>
    </source>
</evidence>
<feature type="non-terminal residue" evidence="2">
    <location>
        <position position="1"/>
    </location>
</feature>
<name>A0A4Y2SR99_ARAVE</name>
<sequence length="81" mass="8891">SFKTGSFEGKRHELDSPNLFGHFPITPALTLLEGSRKWAVVCKDNWIPPTALSPKRSQSLTSPEKKATASDRPSSLLRGNV</sequence>
<gene>
    <name evidence="2" type="ORF">AVEN_237456_1</name>
</gene>
<proteinExistence type="predicted"/>